<feature type="signal peptide" evidence="1">
    <location>
        <begin position="1"/>
        <end position="16"/>
    </location>
</feature>
<feature type="chain" id="PRO_5023002606" evidence="1">
    <location>
        <begin position="17"/>
        <end position="83"/>
    </location>
</feature>
<keyword evidence="1" id="KW-0732">Signal</keyword>
<gene>
    <name evidence="2" type="ORF">MONAX_5E021117</name>
</gene>
<accession>A0A5E4BTC6</accession>
<dbReference type="EMBL" id="CABDUW010000613">
    <property type="protein sequence ID" value="VTJ72169.1"/>
    <property type="molecule type" value="Genomic_DNA"/>
</dbReference>
<sequence>MSFGLLFCHRIPLLSSQDALHVSEPVCLLFSSCTIQLAGFCSGTLLSLASLWDRTPGSVSSGNNHQDKLWKQFFGKHRNESNV</sequence>
<dbReference type="Proteomes" id="UP000335636">
    <property type="component" value="Unassembled WGS sequence"/>
</dbReference>
<protein>
    <submittedName>
        <fullName evidence="2">Uncharacterized protein</fullName>
    </submittedName>
</protein>
<reference evidence="2" key="1">
    <citation type="submission" date="2019-04" db="EMBL/GenBank/DDBJ databases">
        <authorList>
            <person name="Alioto T."/>
            <person name="Alioto T."/>
        </authorList>
    </citation>
    <scope>NUCLEOTIDE SEQUENCE [LARGE SCALE GENOMIC DNA]</scope>
</reference>
<evidence type="ECO:0000313" key="3">
    <source>
        <dbReference type="Proteomes" id="UP000335636"/>
    </source>
</evidence>
<name>A0A5E4BTC6_MARMO</name>
<comment type="caution">
    <text evidence="2">The sequence shown here is derived from an EMBL/GenBank/DDBJ whole genome shotgun (WGS) entry which is preliminary data.</text>
</comment>
<keyword evidence="3" id="KW-1185">Reference proteome</keyword>
<proteinExistence type="predicted"/>
<evidence type="ECO:0000313" key="2">
    <source>
        <dbReference type="EMBL" id="VTJ72169.1"/>
    </source>
</evidence>
<evidence type="ECO:0000256" key="1">
    <source>
        <dbReference type="SAM" id="SignalP"/>
    </source>
</evidence>
<dbReference type="AlphaFoldDB" id="A0A5E4BTC6"/>
<organism evidence="2 3">
    <name type="scientific">Marmota monax</name>
    <name type="common">Woodchuck</name>
    <dbReference type="NCBI Taxonomy" id="9995"/>
    <lineage>
        <taxon>Eukaryota</taxon>
        <taxon>Metazoa</taxon>
        <taxon>Chordata</taxon>
        <taxon>Craniata</taxon>
        <taxon>Vertebrata</taxon>
        <taxon>Euteleostomi</taxon>
        <taxon>Mammalia</taxon>
        <taxon>Eutheria</taxon>
        <taxon>Euarchontoglires</taxon>
        <taxon>Glires</taxon>
        <taxon>Rodentia</taxon>
        <taxon>Sciuromorpha</taxon>
        <taxon>Sciuridae</taxon>
        <taxon>Xerinae</taxon>
        <taxon>Marmotini</taxon>
        <taxon>Marmota</taxon>
    </lineage>
</organism>